<comment type="subcellular location">
    <subcellularLocation>
        <location evidence="1">Membrane</location>
        <topology evidence="1">Multi-pass membrane protein</topology>
    </subcellularLocation>
</comment>
<keyword evidence="3 6" id="KW-0812">Transmembrane</keyword>
<keyword evidence="5 6" id="KW-0472">Membrane</keyword>
<evidence type="ECO:0000313" key="8">
    <source>
        <dbReference type="EMBL" id="MCE7002506.1"/>
    </source>
</evidence>
<dbReference type="Pfam" id="PF04138">
    <property type="entry name" value="GtrA_DPMS_TM"/>
    <property type="match status" value="1"/>
</dbReference>
<evidence type="ECO:0000256" key="5">
    <source>
        <dbReference type="ARBA" id="ARBA00023136"/>
    </source>
</evidence>
<dbReference type="EMBL" id="JAJVCN010000001">
    <property type="protein sequence ID" value="MCE7002506.1"/>
    <property type="molecule type" value="Genomic_DNA"/>
</dbReference>
<organism evidence="8 9">
    <name type="scientific">Kibdelosporangium philippinense</name>
    <dbReference type="NCBI Taxonomy" id="211113"/>
    <lineage>
        <taxon>Bacteria</taxon>
        <taxon>Bacillati</taxon>
        <taxon>Actinomycetota</taxon>
        <taxon>Actinomycetes</taxon>
        <taxon>Pseudonocardiales</taxon>
        <taxon>Pseudonocardiaceae</taxon>
        <taxon>Kibdelosporangium</taxon>
    </lineage>
</organism>
<name>A0ABS8Z3J8_9PSEU</name>
<evidence type="ECO:0000256" key="3">
    <source>
        <dbReference type="ARBA" id="ARBA00022692"/>
    </source>
</evidence>
<gene>
    <name evidence="8" type="ORF">LWC34_06630</name>
</gene>
<feature type="transmembrane region" description="Helical" evidence="6">
    <location>
        <begin position="119"/>
        <end position="141"/>
    </location>
</feature>
<reference evidence="8 9" key="1">
    <citation type="submission" date="2021-12" db="EMBL/GenBank/DDBJ databases">
        <title>Genome sequence of Kibdelosporangium philippinense ATCC 49844.</title>
        <authorList>
            <person name="Fedorov E.A."/>
            <person name="Omeragic M."/>
            <person name="Shalygina K.F."/>
            <person name="Maclea K.S."/>
        </authorList>
    </citation>
    <scope>NUCLEOTIDE SEQUENCE [LARGE SCALE GENOMIC DNA]</scope>
    <source>
        <strain evidence="8 9">ATCC 49844</strain>
    </source>
</reference>
<feature type="transmembrane region" description="Helical" evidence="6">
    <location>
        <begin position="46"/>
        <end position="63"/>
    </location>
</feature>
<keyword evidence="4 6" id="KW-1133">Transmembrane helix</keyword>
<evidence type="ECO:0000256" key="4">
    <source>
        <dbReference type="ARBA" id="ARBA00022989"/>
    </source>
</evidence>
<dbReference type="InterPro" id="IPR007267">
    <property type="entry name" value="GtrA_DPMS_TM"/>
</dbReference>
<keyword evidence="9" id="KW-1185">Reference proteome</keyword>
<evidence type="ECO:0000256" key="2">
    <source>
        <dbReference type="ARBA" id="ARBA00009399"/>
    </source>
</evidence>
<feature type="transmembrane region" description="Helical" evidence="6">
    <location>
        <begin position="15"/>
        <end position="34"/>
    </location>
</feature>
<protein>
    <submittedName>
        <fullName evidence="8">GtrA family protein</fullName>
    </submittedName>
</protein>
<dbReference type="PANTHER" id="PTHR38459">
    <property type="entry name" value="PROPHAGE BACTOPRENOL-LINKED GLUCOSE TRANSLOCASE HOMOLOG"/>
    <property type="match status" value="1"/>
</dbReference>
<dbReference type="RefSeq" id="WP_233723686.1">
    <property type="nucleotide sequence ID" value="NZ_JAJVCN010000001.1"/>
</dbReference>
<comment type="similarity">
    <text evidence="2">Belongs to the GtrA family.</text>
</comment>
<evidence type="ECO:0000256" key="1">
    <source>
        <dbReference type="ARBA" id="ARBA00004141"/>
    </source>
</evidence>
<proteinExistence type="inferred from homology"/>
<dbReference type="InterPro" id="IPR051401">
    <property type="entry name" value="GtrA_CellWall_Glycosyl"/>
</dbReference>
<comment type="caution">
    <text evidence="8">The sequence shown here is derived from an EMBL/GenBank/DDBJ whole genome shotgun (WGS) entry which is preliminary data.</text>
</comment>
<dbReference type="PANTHER" id="PTHR38459:SF1">
    <property type="entry name" value="PROPHAGE BACTOPRENOL-LINKED GLUCOSE TRANSLOCASE HOMOLOG"/>
    <property type="match status" value="1"/>
</dbReference>
<dbReference type="Proteomes" id="UP001521150">
    <property type="component" value="Unassembled WGS sequence"/>
</dbReference>
<feature type="transmembrane region" description="Helical" evidence="6">
    <location>
        <begin position="83"/>
        <end position="107"/>
    </location>
</feature>
<feature type="domain" description="GtrA/DPMS transmembrane" evidence="7">
    <location>
        <begin position="17"/>
        <end position="147"/>
    </location>
</feature>
<sequence>MRQALLAWLDKRAELLKFIMVGAICWVVDTGVVYTLKLTVLGEKPLTARVIGVVVATVASYALNREWSFRSRGGRQWHWEATLYLVCSGIGVLVTVLPQAVSLYVLQLRVPFVSPVTQAVANFITGQVIGVLLATGFRFWAFRRFVFPEVRTREPEPVG</sequence>
<evidence type="ECO:0000313" key="9">
    <source>
        <dbReference type="Proteomes" id="UP001521150"/>
    </source>
</evidence>
<evidence type="ECO:0000259" key="7">
    <source>
        <dbReference type="Pfam" id="PF04138"/>
    </source>
</evidence>
<evidence type="ECO:0000256" key="6">
    <source>
        <dbReference type="SAM" id="Phobius"/>
    </source>
</evidence>
<accession>A0ABS8Z3J8</accession>